<sequence length="185" mass="21356">MNANFFGQIAQLNITGNLLLTIAPTEGNSFIVSVMLQNETCTDKAKDIIPPFTLRGTAEELDMGFIERITRPMQTVSGLLDNMESFMKQLEEARLRSSMEKEKTDKEKLEKEAREKKYHNAMLKADTFEKGQRYKDAWTALPKTADYPEYAEIIRKRQDDFARHFAPDLFNAEQTPQEIEPEIQE</sequence>
<feature type="domain" description="ParB-related ThiF-related cassette protein E" evidence="2">
    <location>
        <begin position="1"/>
        <end position="173"/>
    </location>
</feature>
<dbReference type="RefSeq" id="WP_211972330.1">
    <property type="nucleotide sequence ID" value="NZ_JAGTXB010000003.1"/>
</dbReference>
<accession>A0ABS5IWF0</accession>
<keyword evidence="1" id="KW-0175">Coiled coil</keyword>
<evidence type="ECO:0000259" key="2">
    <source>
        <dbReference type="Pfam" id="PF19556"/>
    </source>
</evidence>
<gene>
    <name evidence="3" type="ORF">KE626_07885</name>
</gene>
<keyword evidence="4" id="KW-1185">Reference proteome</keyword>
<protein>
    <submittedName>
        <fullName evidence="3">Prtrc system protein e</fullName>
    </submittedName>
</protein>
<proteinExistence type="predicted"/>
<organism evidence="3 4">
    <name type="scientific">Chitinophaga hostae</name>
    <dbReference type="NCBI Taxonomy" id="2831022"/>
    <lineage>
        <taxon>Bacteria</taxon>
        <taxon>Pseudomonadati</taxon>
        <taxon>Bacteroidota</taxon>
        <taxon>Chitinophagia</taxon>
        <taxon>Chitinophagales</taxon>
        <taxon>Chitinophagaceae</taxon>
        <taxon>Chitinophaga</taxon>
    </lineage>
</organism>
<dbReference type="EMBL" id="JAGTXB010000003">
    <property type="protein sequence ID" value="MBS0027225.1"/>
    <property type="molecule type" value="Genomic_DNA"/>
</dbReference>
<comment type="caution">
    <text evidence="3">The sequence shown here is derived from an EMBL/GenBank/DDBJ whole genome shotgun (WGS) entry which is preliminary data.</text>
</comment>
<dbReference type="Pfam" id="PF19556">
    <property type="entry name" value="PRTRC_E"/>
    <property type="match status" value="1"/>
</dbReference>
<dbReference type="Proteomes" id="UP000676386">
    <property type="component" value="Unassembled WGS sequence"/>
</dbReference>
<evidence type="ECO:0000313" key="4">
    <source>
        <dbReference type="Proteomes" id="UP000676386"/>
    </source>
</evidence>
<evidence type="ECO:0000313" key="3">
    <source>
        <dbReference type="EMBL" id="MBS0027225.1"/>
    </source>
</evidence>
<dbReference type="InterPro" id="IPR022273">
    <property type="entry name" value="PRTRC_protein-E"/>
</dbReference>
<reference evidence="3 4" key="1">
    <citation type="submission" date="2021-04" db="EMBL/GenBank/DDBJ databases">
        <title>Chitinophaga sp. nov., isolated from the rhizosphere soil.</title>
        <authorList>
            <person name="He S."/>
        </authorList>
    </citation>
    <scope>NUCLEOTIDE SEQUENCE [LARGE SCALE GENOMIC DNA]</scope>
    <source>
        <strain evidence="3 4">2R12</strain>
    </source>
</reference>
<feature type="coiled-coil region" evidence="1">
    <location>
        <begin position="76"/>
        <end position="126"/>
    </location>
</feature>
<evidence type="ECO:0000256" key="1">
    <source>
        <dbReference type="SAM" id="Coils"/>
    </source>
</evidence>
<name>A0ABS5IWF0_9BACT</name>